<proteinExistence type="predicted"/>
<dbReference type="HOGENOM" id="CLU_1057673_0_0_1"/>
<evidence type="ECO:0000256" key="1">
    <source>
        <dbReference type="SAM" id="SignalP"/>
    </source>
</evidence>
<accession>A0A0D2FP11</accession>
<reference evidence="2 3" key="1">
    <citation type="submission" date="2015-01" db="EMBL/GenBank/DDBJ databases">
        <title>The Genome Sequence of Exophiala xenobiotica CBS118157.</title>
        <authorList>
            <consortium name="The Broad Institute Genomics Platform"/>
            <person name="Cuomo C."/>
            <person name="de Hoog S."/>
            <person name="Gorbushina A."/>
            <person name="Stielow B."/>
            <person name="Teixiera M."/>
            <person name="Abouelleil A."/>
            <person name="Chapman S.B."/>
            <person name="Priest M."/>
            <person name="Young S.K."/>
            <person name="Wortman J."/>
            <person name="Nusbaum C."/>
            <person name="Birren B."/>
        </authorList>
    </citation>
    <scope>NUCLEOTIDE SEQUENCE [LARGE SCALE GENOMIC DNA]</scope>
    <source>
        <strain evidence="2 3">CBS 118157</strain>
    </source>
</reference>
<keyword evidence="1" id="KW-0732">Signal</keyword>
<feature type="chain" id="PRO_5002242260" evidence="1">
    <location>
        <begin position="19"/>
        <end position="271"/>
    </location>
</feature>
<feature type="signal peptide" evidence="1">
    <location>
        <begin position="1"/>
        <end position="18"/>
    </location>
</feature>
<name>A0A0D2FP11_9EURO</name>
<sequence length="271" mass="27398">MLRLVTIAVGAFATQVFAQTADFTSMTWGPATVGQVLPIHFTAGDGTPVSLFFGNMSWNEPVATDIAATSGEYDWTITVPASFVPGEYGVGIVQSGSSNFSPLFAVSAAGGAAPPMSSSTSSSMMIAPPVTSSTTPMSTMLPTYMPNATLISAVAEPTVTVTYWDPNCGCHKTSAMPANAAATGGMPGTTYTWYDNNCGCTKTAMAPAPTMAASNYTVPPVISAGTNVPPPPPSTAATVASAPATTYTGDASRLMNSGLAIVALVAVAVLA</sequence>
<evidence type="ECO:0000313" key="3">
    <source>
        <dbReference type="Proteomes" id="UP000054342"/>
    </source>
</evidence>
<dbReference type="AlphaFoldDB" id="A0A0D2FP11"/>
<evidence type="ECO:0000313" key="2">
    <source>
        <dbReference type="EMBL" id="KIW61759.1"/>
    </source>
</evidence>
<dbReference type="GeneID" id="25323752"/>
<dbReference type="EMBL" id="KN847317">
    <property type="protein sequence ID" value="KIW61759.1"/>
    <property type="molecule type" value="Genomic_DNA"/>
</dbReference>
<keyword evidence="3" id="KW-1185">Reference proteome</keyword>
<organism evidence="2 3">
    <name type="scientific">Exophiala xenobiotica</name>
    <dbReference type="NCBI Taxonomy" id="348802"/>
    <lineage>
        <taxon>Eukaryota</taxon>
        <taxon>Fungi</taxon>
        <taxon>Dikarya</taxon>
        <taxon>Ascomycota</taxon>
        <taxon>Pezizomycotina</taxon>
        <taxon>Eurotiomycetes</taxon>
        <taxon>Chaetothyriomycetidae</taxon>
        <taxon>Chaetothyriales</taxon>
        <taxon>Herpotrichiellaceae</taxon>
        <taxon>Exophiala</taxon>
    </lineage>
</organism>
<dbReference type="Proteomes" id="UP000054342">
    <property type="component" value="Unassembled WGS sequence"/>
</dbReference>
<dbReference type="OrthoDB" id="4156344at2759"/>
<gene>
    <name evidence="2" type="ORF">PV05_01844</name>
</gene>
<protein>
    <submittedName>
        <fullName evidence="2">Uncharacterized protein</fullName>
    </submittedName>
</protein>
<dbReference type="RefSeq" id="XP_013322343.1">
    <property type="nucleotide sequence ID" value="XM_013466889.1"/>
</dbReference>